<accession>A0A0L6UV43</accession>
<evidence type="ECO:0000313" key="1">
    <source>
        <dbReference type="EMBL" id="KNZ52349.1"/>
    </source>
</evidence>
<organism evidence="1 2">
    <name type="scientific">Puccinia sorghi</name>
    <dbReference type="NCBI Taxonomy" id="27349"/>
    <lineage>
        <taxon>Eukaryota</taxon>
        <taxon>Fungi</taxon>
        <taxon>Dikarya</taxon>
        <taxon>Basidiomycota</taxon>
        <taxon>Pucciniomycotina</taxon>
        <taxon>Pucciniomycetes</taxon>
        <taxon>Pucciniales</taxon>
        <taxon>Pucciniaceae</taxon>
        <taxon>Puccinia</taxon>
    </lineage>
</organism>
<keyword evidence="2" id="KW-1185">Reference proteome</keyword>
<dbReference type="AlphaFoldDB" id="A0A0L6UV43"/>
<evidence type="ECO:0000313" key="2">
    <source>
        <dbReference type="Proteomes" id="UP000037035"/>
    </source>
</evidence>
<dbReference type="EMBL" id="LAVV01008622">
    <property type="protein sequence ID" value="KNZ52349.1"/>
    <property type="molecule type" value="Genomic_DNA"/>
</dbReference>
<dbReference type="Proteomes" id="UP000037035">
    <property type="component" value="Unassembled WGS sequence"/>
</dbReference>
<proteinExistence type="predicted"/>
<sequence length="188" mass="21798">MPSGYGIAPLMFQNFINGIIMFSIFEKCINTFKISLFDKLSTCEFHNSSLQFLNEKKFLDWPKPTSFKNLQGFLASDTSFFMVLSNSAIFFESINKHSSNFKLLIKLLKQNSYLLILLEPFKILTYQNALKYFILSEFNFTIAYQPSIFSVVPDSLSHWENVHPRGGKSLPKIVLIIFCFFSHLNYSH</sequence>
<reference evidence="1 2" key="1">
    <citation type="submission" date="2015-08" db="EMBL/GenBank/DDBJ databases">
        <title>Next Generation Sequencing and Analysis of the Genome of Puccinia sorghi L Schw, the Causal Agent of Maize Common Rust.</title>
        <authorList>
            <person name="Rochi L."/>
            <person name="Burguener G."/>
            <person name="Darino M."/>
            <person name="Turjanski A."/>
            <person name="Kreff E."/>
            <person name="Dieguez M.J."/>
            <person name="Sacco F."/>
        </authorList>
    </citation>
    <scope>NUCLEOTIDE SEQUENCE [LARGE SCALE GENOMIC DNA]</scope>
    <source>
        <strain evidence="1 2">RO10H11247</strain>
    </source>
</reference>
<comment type="caution">
    <text evidence="1">The sequence shown here is derived from an EMBL/GenBank/DDBJ whole genome shotgun (WGS) entry which is preliminary data.</text>
</comment>
<gene>
    <name evidence="1" type="ORF">VP01_3608g4</name>
</gene>
<dbReference type="VEuPathDB" id="FungiDB:VP01_3608g4"/>
<name>A0A0L6UV43_9BASI</name>
<protein>
    <submittedName>
        <fullName evidence="1">Uncharacterized protein</fullName>
    </submittedName>
</protein>